<dbReference type="InterPro" id="IPR027417">
    <property type="entry name" value="P-loop_NTPase"/>
</dbReference>
<dbReference type="EMBL" id="BMDG01000005">
    <property type="protein sequence ID" value="GGI07601.1"/>
    <property type="molecule type" value="Genomic_DNA"/>
</dbReference>
<evidence type="ECO:0000313" key="1">
    <source>
        <dbReference type="EMBL" id="GGI07601.1"/>
    </source>
</evidence>
<comment type="caution">
    <text evidence="1">The sequence shown here is derived from an EMBL/GenBank/DDBJ whole genome shotgun (WGS) entry which is preliminary data.</text>
</comment>
<dbReference type="Gene3D" id="3.40.50.300">
    <property type="entry name" value="P-loop containing nucleotide triphosphate hydrolases"/>
    <property type="match status" value="1"/>
</dbReference>
<dbReference type="SUPFAM" id="SSF52540">
    <property type="entry name" value="P-loop containing nucleoside triphosphate hydrolases"/>
    <property type="match status" value="1"/>
</dbReference>
<dbReference type="PANTHER" id="PTHR10285">
    <property type="entry name" value="URIDINE KINASE"/>
    <property type="match status" value="1"/>
</dbReference>
<dbReference type="RefSeq" id="WP_188523255.1">
    <property type="nucleotide sequence ID" value="NZ_BMDG01000005.1"/>
</dbReference>
<proteinExistence type="predicted"/>
<gene>
    <name evidence="1" type="primary">frcK</name>
    <name evidence="1" type="ORF">GCM10007368_16980</name>
</gene>
<dbReference type="GO" id="GO:0016301">
    <property type="term" value="F:kinase activity"/>
    <property type="evidence" value="ECO:0007669"/>
    <property type="project" value="UniProtKB-KW"/>
</dbReference>
<dbReference type="NCBIfam" id="NF006743">
    <property type="entry name" value="PRK09270.1-2"/>
    <property type="match status" value="1"/>
</dbReference>
<reference evidence="2" key="1">
    <citation type="journal article" date="2019" name="Int. J. Syst. Evol. Microbiol.">
        <title>The Global Catalogue of Microorganisms (GCM) 10K type strain sequencing project: providing services to taxonomists for standard genome sequencing and annotation.</title>
        <authorList>
            <consortium name="The Broad Institute Genomics Platform"/>
            <consortium name="The Broad Institute Genome Sequencing Center for Infectious Disease"/>
            <person name="Wu L."/>
            <person name="Ma J."/>
        </authorList>
    </citation>
    <scope>NUCLEOTIDE SEQUENCE [LARGE SCALE GENOMIC DNA]</scope>
    <source>
        <strain evidence="2">CCM 8653</strain>
    </source>
</reference>
<evidence type="ECO:0000313" key="2">
    <source>
        <dbReference type="Proteomes" id="UP000632535"/>
    </source>
</evidence>
<organism evidence="1 2">
    <name type="scientific">Isoptericola cucumis</name>
    <dbReference type="NCBI Taxonomy" id="1776856"/>
    <lineage>
        <taxon>Bacteria</taxon>
        <taxon>Bacillati</taxon>
        <taxon>Actinomycetota</taxon>
        <taxon>Actinomycetes</taxon>
        <taxon>Micrococcales</taxon>
        <taxon>Promicromonosporaceae</taxon>
        <taxon>Isoptericola</taxon>
    </lineage>
</organism>
<keyword evidence="1" id="KW-0808">Transferase</keyword>
<keyword evidence="2" id="KW-1185">Reference proteome</keyword>
<sequence>MSAAPTPVPLSTGDLVERARRLATDPGAGGRAVLGIVGAPGAGKSTLAEAIVAALGPQRAVLVGMDGFHLEDSLLRRLGLRDRKGAIDTFDDAGYAALVERLAHPGGETVYAPWFDRENENALAGAVPVPPEVPLVVTEGNYLLADQGAWPRARARMREVWFLAPDEPVRQERLVARHRAHGKSEADAVAWSLGTDQRNAELVAATAARADLVVRLVSAGHG</sequence>
<keyword evidence="1" id="KW-0418">Kinase</keyword>
<dbReference type="Proteomes" id="UP000632535">
    <property type="component" value="Unassembled WGS sequence"/>
</dbReference>
<accession>A0ABQ2B484</accession>
<name>A0ABQ2B484_9MICO</name>
<protein>
    <submittedName>
        <fullName evidence="1">Nucleoside/nucleotide kinase family protein</fullName>
    </submittedName>
</protein>